<keyword evidence="5" id="KW-0234">DNA repair</keyword>
<dbReference type="GO" id="GO:0006281">
    <property type="term" value="P:DNA repair"/>
    <property type="evidence" value="ECO:0007669"/>
    <property type="project" value="UniProtKB-KW"/>
</dbReference>
<dbReference type="Proteomes" id="UP000256629">
    <property type="component" value="Unassembled WGS sequence"/>
</dbReference>
<dbReference type="InterPro" id="IPR036465">
    <property type="entry name" value="vWFA_dom_sf"/>
</dbReference>
<dbReference type="InterPro" id="IPR011990">
    <property type="entry name" value="TPR-like_helical_dom_sf"/>
</dbReference>
<dbReference type="GO" id="GO:0005694">
    <property type="term" value="C:chromosome"/>
    <property type="evidence" value="ECO:0007669"/>
    <property type="project" value="UniProtKB-SubCell"/>
</dbReference>
<dbReference type="PROSITE" id="PS51450">
    <property type="entry name" value="LRR"/>
    <property type="match status" value="1"/>
</dbReference>
<dbReference type="Gene3D" id="3.40.50.410">
    <property type="entry name" value="von Willebrand factor, type A domain"/>
    <property type="match status" value="1"/>
</dbReference>
<dbReference type="EMBL" id="QRDX01000003">
    <property type="protein sequence ID" value="RED48854.1"/>
    <property type="molecule type" value="Genomic_DNA"/>
</dbReference>
<feature type="domain" description="TonB-dependent receptor plug" evidence="7">
    <location>
        <begin position="585"/>
        <end position="659"/>
    </location>
</feature>
<evidence type="ECO:0000256" key="4">
    <source>
        <dbReference type="ARBA" id="ARBA00022763"/>
    </source>
</evidence>
<dbReference type="PROSITE" id="PS50005">
    <property type="entry name" value="TPR"/>
    <property type="match status" value="1"/>
</dbReference>
<dbReference type="RefSeq" id="WP_116040230.1">
    <property type="nucleotide sequence ID" value="NZ_QRDX01000003.1"/>
</dbReference>
<evidence type="ECO:0000313" key="9">
    <source>
        <dbReference type="Proteomes" id="UP000256629"/>
    </source>
</evidence>
<dbReference type="Pfam" id="PF13715">
    <property type="entry name" value="CarbopepD_reg_2"/>
    <property type="match status" value="2"/>
</dbReference>
<evidence type="ECO:0000256" key="1">
    <source>
        <dbReference type="ARBA" id="ARBA00004286"/>
    </source>
</evidence>
<dbReference type="InterPro" id="IPR037066">
    <property type="entry name" value="Plug_dom_sf"/>
</dbReference>
<evidence type="ECO:0000313" key="8">
    <source>
        <dbReference type="EMBL" id="RED48854.1"/>
    </source>
</evidence>
<accession>A0A3D9HHC5</accession>
<evidence type="ECO:0000256" key="6">
    <source>
        <dbReference type="PROSITE-ProRule" id="PRU00339"/>
    </source>
</evidence>
<proteinExistence type="inferred from homology"/>
<dbReference type="SUPFAM" id="SSF56935">
    <property type="entry name" value="Porins"/>
    <property type="match status" value="1"/>
</dbReference>
<comment type="subcellular location">
    <subcellularLocation>
        <location evidence="1">Chromosome</location>
    </subcellularLocation>
</comment>
<dbReference type="InterPro" id="IPR012910">
    <property type="entry name" value="Plug_dom"/>
</dbReference>
<dbReference type="SUPFAM" id="SSF48452">
    <property type="entry name" value="TPR-like"/>
    <property type="match status" value="1"/>
</dbReference>
<feature type="repeat" description="TPR" evidence="6">
    <location>
        <begin position="764"/>
        <end position="797"/>
    </location>
</feature>
<keyword evidence="4" id="KW-0227">DNA damage</keyword>
<dbReference type="AlphaFoldDB" id="A0A3D9HHC5"/>
<dbReference type="Gene3D" id="1.25.40.10">
    <property type="entry name" value="Tetratricopeptide repeat domain"/>
    <property type="match status" value="1"/>
</dbReference>
<gene>
    <name evidence="8" type="ORF">DFQ02_103185</name>
</gene>
<dbReference type="InterPro" id="IPR001611">
    <property type="entry name" value="Leu-rich_rpt"/>
</dbReference>
<dbReference type="Pfam" id="PF07715">
    <property type="entry name" value="Plug"/>
    <property type="match status" value="1"/>
</dbReference>
<reference evidence="8 9" key="1">
    <citation type="submission" date="2018-07" db="EMBL/GenBank/DDBJ databases">
        <title>Genomic Encyclopedia of Type Strains, Phase III (KMG-III): the genomes of soil and plant-associated and newly described type strains.</title>
        <authorList>
            <person name="Whitman W."/>
        </authorList>
    </citation>
    <scope>NUCLEOTIDE SEQUENCE [LARGE SCALE GENOMIC DNA]</scope>
    <source>
        <strain evidence="8 9">CECT 8487</strain>
    </source>
</reference>
<comment type="similarity">
    <text evidence="2">Belongs to the Tonsoku family.</text>
</comment>
<evidence type="ECO:0000259" key="7">
    <source>
        <dbReference type="Pfam" id="PF07715"/>
    </source>
</evidence>
<dbReference type="Gene3D" id="2.170.130.10">
    <property type="entry name" value="TonB-dependent receptor, plug domain"/>
    <property type="match status" value="1"/>
</dbReference>
<sequence length="990" mass="113432">MNKILVLILLLLYGYNQVFSQDIITIDAFVLDKLTNEPVPYVNIGFVGKSVGTASNEKGRFKIQYQEDYIKDFDVLQFSSLGYKTLKIKSSELFSKLSNTNKLYLQPNIQSLEELIITTPETDKKQVGSLDYDGYTIGYWKEDMALGGEIATKLKINKKDSKLLDLKLRILENISDSIKLRVNIYDSNKKLPNKNLLNTNIFHVVTKKIGIDTINLKPYNIKVDKDIIVSIELVEVFGDKVGFVVAGSGSGATYTRYISQDKWKEIKDATMSFQVLTSFPKKHNKIEKRIIPNTITILWDSSESMLLNRNINKELEFLEAYLNSIKNVKVRVVKFNMDIIDDKLFEVKKGDTKLLLNHLKNTTYEAGTSFASVLSNNWSHSDVMMLFSDGVSAFSDFNHNFSNPTFCISSSYIANHKVLQEISQSTDANYLNLNKTSLSSALRYMAFDILDKTVYDETSDSNKRSTIYGIVQSKSGPLEGVSVSIKNTYDEVFTDKDGKYEIKADYGDILLINYFGVKQKEIAVSNKKNIDIDLEFNIEFLEEVSVSGINDKPNENDNIARLGNRKLGYASNYIGENDIRPSDIYFVDILRRTPGVNVSGATINANIWIRDRRTPPAVFVDGLYSLNYLNLSPQNIQSITVLRSLAAINRFGADAAGGAILVTTKTSQFSSEEQLKNWARLTDNNYDQTKLYPETNSKVSHFVSELHNASSFNEALQIYESQKTRFKQLPISFYFDASEYFERWDSTKAYNILTSIADIAYNNVKALKTLAYKLEALNKYEEARLIYKRILKLNPKQSQPFRDMALAYQNTGAYNKAMLLYKQMLLGTIPEVDFSGLRSVIENELRHLVMLHKSKVEYKDLSSDLLSLKFKKDIRLVFEWNNPLAEFELQFVNPDNKYFTWELSEFSKKERILDGLQKGYQTEEFFIDDAKPGKWLINIKNLKKEDTQNPTYLKYTVYKNFAKPNETKTVRVIKLFELQNKATLDEFIYN</sequence>
<name>A0A3D9HHC5_9FLAO</name>
<keyword evidence="3" id="KW-0158">Chromosome</keyword>
<evidence type="ECO:0000256" key="2">
    <source>
        <dbReference type="ARBA" id="ARBA00010999"/>
    </source>
</evidence>
<dbReference type="InterPro" id="IPR008969">
    <property type="entry name" value="CarboxyPept-like_regulatory"/>
</dbReference>
<comment type="caution">
    <text evidence="8">The sequence shown here is derived from an EMBL/GenBank/DDBJ whole genome shotgun (WGS) entry which is preliminary data.</text>
</comment>
<dbReference type="Gene3D" id="2.60.40.1120">
    <property type="entry name" value="Carboxypeptidase-like, regulatory domain"/>
    <property type="match status" value="1"/>
</dbReference>
<evidence type="ECO:0000256" key="3">
    <source>
        <dbReference type="ARBA" id="ARBA00022454"/>
    </source>
</evidence>
<keyword evidence="6" id="KW-0802">TPR repeat</keyword>
<dbReference type="SMART" id="SM00028">
    <property type="entry name" value="TPR"/>
    <property type="match status" value="1"/>
</dbReference>
<organism evidence="8 9">
    <name type="scientific">Seonamhaeicola aphaedonensis</name>
    <dbReference type="NCBI Taxonomy" id="1461338"/>
    <lineage>
        <taxon>Bacteria</taxon>
        <taxon>Pseudomonadati</taxon>
        <taxon>Bacteroidota</taxon>
        <taxon>Flavobacteriia</taxon>
        <taxon>Flavobacteriales</taxon>
        <taxon>Flavobacteriaceae</taxon>
    </lineage>
</organism>
<protein>
    <submittedName>
        <fullName evidence="8">TonB-dependent receptor-like protein</fullName>
    </submittedName>
</protein>
<keyword evidence="9" id="KW-1185">Reference proteome</keyword>
<dbReference type="OrthoDB" id="1079187at2"/>
<dbReference type="InterPro" id="IPR019734">
    <property type="entry name" value="TPR_rpt"/>
</dbReference>
<keyword evidence="8" id="KW-0675">Receptor</keyword>
<evidence type="ECO:0000256" key="5">
    <source>
        <dbReference type="ARBA" id="ARBA00023204"/>
    </source>
</evidence>
<dbReference type="SUPFAM" id="SSF49464">
    <property type="entry name" value="Carboxypeptidase regulatory domain-like"/>
    <property type="match status" value="2"/>
</dbReference>